<sequence>MARALTAYLKKEDVPSREALQGALDPMGFKIVVDNDYTPFETRGYVPCALDGEDAGFDLRFQEAAAESQSKFSLADDAVVMAIRWGGDPREELAALAVASALALQFGATVEEPGANDPLSPEEVLAKARKAAKSL</sequence>
<proteinExistence type="predicted"/>
<gene>
    <name evidence="1" type="ORF">H2LOC_003460</name>
</gene>
<name>A0A6B8KEM8_9HYPH</name>
<protein>
    <submittedName>
        <fullName evidence="1">Uncharacterized protein</fullName>
    </submittedName>
</protein>
<dbReference type="Proteomes" id="UP000309061">
    <property type="component" value="Chromosome"/>
</dbReference>
<evidence type="ECO:0000313" key="1">
    <source>
        <dbReference type="EMBL" id="QGM44820.1"/>
    </source>
</evidence>
<organism evidence="1 2">
    <name type="scientific">Methylocystis heyeri</name>
    <dbReference type="NCBI Taxonomy" id="391905"/>
    <lineage>
        <taxon>Bacteria</taxon>
        <taxon>Pseudomonadati</taxon>
        <taxon>Pseudomonadota</taxon>
        <taxon>Alphaproteobacteria</taxon>
        <taxon>Hyphomicrobiales</taxon>
        <taxon>Methylocystaceae</taxon>
        <taxon>Methylocystis</taxon>
    </lineage>
</organism>
<keyword evidence="2" id="KW-1185">Reference proteome</keyword>
<dbReference type="KEGG" id="mhey:H2LOC_003460"/>
<dbReference type="OrthoDB" id="5569723at2"/>
<evidence type="ECO:0000313" key="2">
    <source>
        <dbReference type="Proteomes" id="UP000309061"/>
    </source>
</evidence>
<dbReference type="EMBL" id="CP046052">
    <property type="protein sequence ID" value="QGM44820.1"/>
    <property type="molecule type" value="Genomic_DNA"/>
</dbReference>
<dbReference type="RefSeq" id="WP_136495115.1">
    <property type="nucleotide sequence ID" value="NZ_CP046052.1"/>
</dbReference>
<accession>A0A6B8KEM8</accession>
<reference evidence="1 2" key="1">
    <citation type="submission" date="2019-11" db="EMBL/GenBank/DDBJ databases">
        <title>The genome sequence of Methylocystis heyeri.</title>
        <authorList>
            <person name="Oshkin I.Y."/>
            <person name="Miroshnikov K."/>
            <person name="Dedysh S.N."/>
        </authorList>
    </citation>
    <scope>NUCLEOTIDE SEQUENCE [LARGE SCALE GENOMIC DNA]</scope>
    <source>
        <strain evidence="1 2">H2</strain>
    </source>
</reference>
<dbReference type="AlphaFoldDB" id="A0A6B8KEM8"/>